<proteinExistence type="predicted"/>
<evidence type="ECO:0000313" key="3">
    <source>
        <dbReference type="Proteomes" id="UP000034934"/>
    </source>
</evidence>
<gene>
    <name evidence="2" type="ORF">UR19_C0002G0003</name>
</gene>
<keyword evidence="1" id="KW-1133">Transmembrane helix</keyword>
<organism evidence="2 3">
    <name type="scientific">Candidatus Nomurabacteria bacterium GW2011_GWF1_31_48</name>
    <dbReference type="NCBI Taxonomy" id="1618767"/>
    <lineage>
        <taxon>Bacteria</taxon>
        <taxon>Candidatus Nomuraibacteriota</taxon>
    </lineage>
</organism>
<sequence>MKNFFKKIKLYIIIWATFFLVVVVLIFYFFEENKKIIKENTLKADVKLTESGFDKFYQKEDNEFCIEEDDKQKQEDISRDMLWTLELANQNIQKVKKIECKNGKTGIKVN</sequence>
<comment type="caution">
    <text evidence="2">The sequence shown here is derived from an EMBL/GenBank/DDBJ whole genome shotgun (WGS) entry which is preliminary data.</text>
</comment>
<protein>
    <submittedName>
        <fullName evidence="2">Uncharacterized protein</fullName>
    </submittedName>
</protein>
<dbReference type="Proteomes" id="UP000034934">
    <property type="component" value="Unassembled WGS sequence"/>
</dbReference>
<evidence type="ECO:0000313" key="2">
    <source>
        <dbReference type="EMBL" id="KKP30482.1"/>
    </source>
</evidence>
<accession>A0A0G0BHG2</accession>
<reference evidence="2 3" key="1">
    <citation type="journal article" date="2015" name="Nature">
        <title>rRNA introns, odd ribosomes, and small enigmatic genomes across a large radiation of phyla.</title>
        <authorList>
            <person name="Brown C.T."/>
            <person name="Hug L.A."/>
            <person name="Thomas B.C."/>
            <person name="Sharon I."/>
            <person name="Castelle C.J."/>
            <person name="Singh A."/>
            <person name="Wilkins M.J."/>
            <person name="Williams K.H."/>
            <person name="Banfield J.F."/>
        </authorList>
    </citation>
    <scope>NUCLEOTIDE SEQUENCE [LARGE SCALE GENOMIC DNA]</scope>
</reference>
<keyword evidence="1" id="KW-0812">Transmembrane</keyword>
<dbReference type="EMBL" id="LBOG01000002">
    <property type="protein sequence ID" value="KKP30482.1"/>
    <property type="molecule type" value="Genomic_DNA"/>
</dbReference>
<keyword evidence="1" id="KW-0472">Membrane</keyword>
<name>A0A0G0BHG2_9BACT</name>
<dbReference type="AlphaFoldDB" id="A0A0G0BHG2"/>
<evidence type="ECO:0000256" key="1">
    <source>
        <dbReference type="SAM" id="Phobius"/>
    </source>
</evidence>
<feature type="transmembrane region" description="Helical" evidence="1">
    <location>
        <begin position="12"/>
        <end position="30"/>
    </location>
</feature>